<evidence type="ECO:0000313" key="3">
    <source>
        <dbReference type="Proteomes" id="UP000032180"/>
    </source>
</evidence>
<dbReference type="AlphaFoldDB" id="A0A0D9V1S8"/>
<reference evidence="2 3" key="1">
    <citation type="submission" date="2012-08" db="EMBL/GenBank/DDBJ databases">
        <title>Oryza genome evolution.</title>
        <authorList>
            <person name="Wing R.A."/>
        </authorList>
    </citation>
    <scope>NUCLEOTIDE SEQUENCE</scope>
</reference>
<sequence length="123" mass="14295">MFNTLLYISKRSYVINMRHLISQWIAHGFILTNQAQQPEDVENGYFDSLLKVGFFDINKKTKHGLVVTIGEVDRKLLDKVCAFYGSRCKLASSKTRNKQHCIHTIILKFIDIYSSHRFVSNLK</sequence>
<dbReference type="HOGENOM" id="CLU_2018480_0_0_1"/>
<evidence type="ECO:0000313" key="2">
    <source>
        <dbReference type="EnsemblPlants" id="LPERR01G16220.1"/>
    </source>
</evidence>
<organism evidence="2 3">
    <name type="scientific">Leersia perrieri</name>
    <dbReference type="NCBI Taxonomy" id="77586"/>
    <lineage>
        <taxon>Eukaryota</taxon>
        <taxon>Viridiplantae</taxon>
        <taxon>Streptophyta</taxon>
        <taxon>Embryophyta</taxon>
        <taxon>Tracheophyta</taxon>
        <taxon>Spermatophyta</taxon>
        <taxon>Magnoliopsida</taxon>
        <taxon>Liliopsida</taxon>
        <taxon>Poales</taxon>
        <taxon>Poaceae</taxon>
        <taxon>BOP clade</taxon>
        <taxon>Oryzoideae</taxon>
        <taxon>Oryzeae</taxon>
        <taxon>Oryzinae</taxon>
        <taxon>Leersia</taxon>
    </lineage>
</organism>
<protein>
    <recommendedName>
        <fullName evidence="1">Disease resistance protein winged helix domain-containing protein</fullName>
    </recommendedName>
</protein>
<dbReference type="Proteomes" id="UP000032180">
    <property type="component" value="Chromosome 1"/>
</dbReference>
<name>A0A0D9V1S8_9ORYZ</name>
<dbReference type="EnsemblPlants" id="LPERR01G16220.1">
    <property type="protein sequence ID" value="LPERR01G16220.1"/>
    <property type="gene ID" value="LPERR01G16220"/>
</dbReference>
<evidence type="ECO:0000259" key="1">
    <source>
        <dbReference type="Pfam" id="PF23559"/>
    </source>
</evidence>
<reference evidence="2" key="3">
    <citation type="submission" date="2015-04" db="UniProtKB">
        <authorList>
            <consortium name="EnsemblPlants"/>
        </authorList>
    </citation>
    <scope>IDENTIFICATION</scope>
</reference>
<accession>A0A0D9V1S8</accession>
<keyword evidence="3" id="KW-1185">Reference proteome</keyword>
<proteinExistence type="predicted"/>
<reference evidence="3" key="2">
    <citation type="submission" date="2013-12" db="EMBL/GenBank/DDBJ databases">
        <authorList>
            <person name="Yu Y."/>
            <person name="Lee S."/>
            <person name="de Baynast K."/>
            <person name="Wissotski M."/>
            <person name="Liu L."/>
            <person name="Talag J."/>
            <person name="Goicoechea J."/>
            <person name="Angelova A."/>
            <person name="Jetty R."/>
            <person name="Kudrna D."/>
            <person name="Golser W."/>
            <person name="Rivera L."/>
            <person name="Zhang J."/>
            <person name="Wing R."/>
        </authorList>
    </citation>
    <scope>NUCLEOTIDE SEQUENCE</scope>
</reference>
<feature type="domain" description="Disease resistance protein winged helix" evidence="1">
    <location>
        <begin position="11"/>
        <end position="63"/>
    </location>
</feature>
<dbReference type="STRING" id="77586.A0A0D9V1S8"/>
<dbReference type="Gramene" id="LPERR01G16220.1">
    <property type="protein sequence ID" value="LPERR01G16220.1"/>
    <property type="gene ID" value="LPERR01G16220"/>
</dbReference>
<dbReference type="Pfam" id="PF23559">
    <property type="entry name" value="WHD_DRP"/>
    <property type="match status" value="1"/>
</dbReference>
<dbReference type="InterPro" id="IPR058922">
    <property type="entry name" value="WHD_DRP"/>
</dbReference>